<dbReference type="VEuPathDB" id="VectorBase:PPAI010125"/>
<proteinExistence type="predicted"/>
<dbReference type="EnsemblMetazoa" id="PPAI010125-RA">
    <property type="protein sequence ID" value="PPAI010125-PA"/>
    <property type="gene ID" value="PPAI010125"/>
</dbReference>
<feature type="compositionally biased region" description="Basic and acidic residues" evidence="1">
    <location>
        <begin position="138"/>
        <end position="149"/>
    </location>
</feature>
<dbReference type="AlphaFoldDB" id="A0A1B0F086"/>
<accession>A0A1B0F086</accession>
<feature type="region of interest" description="Disordered" evidence="1">
    <location>
        <begin position="124"/>
        <end position="149"/>
    </location>
</feature>
<evidence type="ECO:0000313" key="2">
    <source>
        <dbReference type="EnsemblMetazoa" id="PPAI010125-PA"/>
    </source>
</evidence>
<evidence type="ECO:0000313" key="3">
    <source>
        <dbReference type="Proteomes" id="UP000092462"/>
    </source>
</evidence>
<keyword evidence="3" id="KW-1185">Reference proteome</keyword>
<dbReference type="Proteomes" id="UP000092462">
    <property type="component" value="Unassembled WGS sequence"/>
</dbReference>
<organism evidence="2 3">
    <name type="scientific">Phlebotomus papatasi</name>
    <name type="common">Sandfly</name>
    <dbReference type="NCBI Taxonomy" id="29031"/>
    <lineage>
        <taxon>Eukaryota</taxon>
        <taxon>Metazoa</taxon>
        <taxon>Ecdysozoa</taxon>
        <taxon>Arthropoda</taxon>
        <taxon>Hexapoda</taxon>
        <taxon>Insecta</taxon>
        <taxon>Pterygota</taxon>
        <taxon>Neoptera</taxon>
        <taxon>Endopterygota</taxon>
        <taxon>Diptera</taxon>
        <taxon>Nematocera</taxon>
        <taxon>Psychodoidea</taxon>
        <taxon>Psychodidae</taxon>
        <taxon>Phlebotomus</taxon>
        <taxon>Phlebotomus</taxon>
    </lineage>
</organism>
<dbReference type="EMBL" id="AJVK01017761">
    <property type="status" value="NOT_ANNOTATED_CDS"/>
    <property type="molecule type" value="Genomic_DNA"/>
</dbReference>
<evidence type="ECO:0000256" key="1">
    <source>
        <dbReference type="SAM" id="MobiDB-lite"/>
    </source>
</evidence>
<sequence length="149" mass="17024">MGDHIEISSSSDEDELVAEVCRLRKANQILKAHCCKYQSDIVKLQEKVNKLEREKQESRILISQNLLKHSELTVQLMSKISRREPSVEPVTIAAITSPVCSNPRPPIRRILIQENVNAVKSSVMKNGRPRRQAAPSNLRERDLLSKLRY</sequence>
<name>A0A1B0F086_PHLPP</name>
<protein>
    <submittedName>
        <fullName evidence="2">Uncharacterized protein</fullName>
    </submittedName>
</protein>
<reference evidence="2" key="1">
    <citation type="submission" date="2022-08" db="UniProtKB">
        <authorList>
            <consortium name="EnsemblMetazoa"/>
        </authorList>
    </citation>
    <scope>IDENTIFICATION</scope>
    <source>
        <strain evidence="2">Israel</strain>
    </source>
</reference>